<name>A0A8S4PSV8_OWEFU</name>
<evidence type="ECO:0000256" key="4">
    <source>
        <dbReference type="ARBA" id="ARBA00023319"/>
    </source>
</evidence>
<feature type="signal peptide" evidence="7">
    <location>
        <begin position="1"/>
        <end position="20"/>
    </location>
</feature>
<dbReference type="SMART" id="SM00408">
    <property type="entry name" value="IGc2"/>
    <property type="match status" value="3"/>
</dbReference>
<dbReference type="PANTHER" id="PTHR44337:SF20">
    <property type="entry name" value="CARCINOEMBRYONIC ANTIGEN-RELATED CELL ADHESION MOLECULE 5-RELATED"/>
    <property type="match status" value="1"/>
</dbReference>
<evidence type="ECO:0000256" key="3">
    <source>
        <dbReference type="ARBA" id="ARBA00023180"/>
    </source>
</evidence>
<feature type="transmembrane region" description="Helical" evidence="6">
    <location>
        <begin position="352"/>
        <end position="376"/>
    </location>
</feature>
<keyword evidence="2" id="KW-1015">Disulfide bond</keyword>
<keyword evidence="6" id="KW-0812">Transmembrane</keyword>
<feature type="compositionally biased region" description="Basic and acidic residues" evidence="5">
    <location>
        <begin position="542"/>
        <end position="562"/>
    </location>
</feature>
<keyword evidence="3" id="KW-0325">Glycoprotein</keyword>
<accession>A0A8S4PSV8</accession>
<keyword evidence="6" id="KW-1133">Transmembrane helix</keyword>
<protein>
    <recommendedName>
        <fullName evidence="8">Ig-like domain-containing protein</fullName>
    </recommendedName>
</protein>
<comment type="caution">
    <text evidence="9">The sequence shown here is derived from an EMBL/GenBank/DDBJ whole genome shotgun (WGS) entry which is preliminary data.</text>
</comment>
<dbReference type="SMART" id="SM00409">
    <property type="entry name" value="IG"/>
    <property type="match status" value="4"/>
</dbReference>
<evidence type="ECO:0000313" key="9">
    <source>
        <dbReference type="EMBL" id="CAH1796239.1"/>
    </source>
</evidence>
<dbReference type="Pfam" id="PF13927">
    <property type="entry name" value="Ig_3"/>
    <property type="match status" value="1"/>
</dbReference>
<dbReference type="AlphaFoldDB" id="A0A8S4PSV8"/>
<dbReference type="InterPro" id="IPR003598">
    <property type="entry name" value="Ig_sub2"/>
</dbReference>
<dbReference type="InterPro" id="IPR013783">
    <property type="entry name" value="Ig-like_fold"/>
</dbReference>
<feature type="domain" description="Ig-like" evidence="8">
    <location>
        <begin position="389"/>
        <end position="487"/>
    </location>
</feature>
<dbReference type="InterPro" id="IPR003599">
    <property type="entry name" value="Ig_sub"/>
</dbReference>
<evidence type="ECO:0000313" key="10">
    <source>
        <dbReference type="Proteomes" id="UP000749559"/>
    </source>
</evidence>
<dbReference type="InterPro" id="IPR036179">
    <property type="entry name" value="Ig-like_dom_sf"/>
</dbReference>
<evidence type="ECO:0000256" key="1">
    <source>
        <dbReference type="ARBA" id="ARBA00022729"/>
    </source>
</evidence>
<dbReference type="PROSITE" id="PS50835">
    <property type="entry name" value="IG_LIKE"/>
    <property type="match status" value="4"/>
</dbReference>
<keyword evidence="1 7" id="KW-0732">Signal</keyword>
<dbReference type="Pfam" id="PF07679">
    <property type="entry name" value="I-set"/>
    <property type="match status" value="2"/>
</dbReference>
<sequence>MDKKAAIGLMLLFILHGVSIDVKGDDVKPQVIIREVPSDKAAKVGDSESVLKCTVSTIGQHLISWTVEGRPISSNRKVANQLENKFEIQSSYDLVIKNIQLDDGGKYACNQNSPDIKHIGSAELNVYDEIVCPEDTVNKMENDSISLTCAVDFIGDEKYVPEFAWEFNGKPLTSTAAGERQGRTKVITSGISLVALPEMDGGIISCHYKIMTSSEGVMMADRCRRNIVVQYAARKPSIMVSSDDVTDRQRSCDIDEHVTLHCASKGNPAPRYTWTYKQLQSGFDPETTEEPVAKTLKSNLGVLDLGKVNRNHTGVYTCNAINIHNRAIVSSEVTLMVPGSGRRSGAAAGSTAAVAGGVIAGIIIFLVILAVIYYLIKYRKKNQEPASRPTLKIGSMDVTNRQFTCHSEDKIGITCFACGTPDPEFKWSYKIEEDYFEDITEKGTAIGQVSATGHLLILGDVHQIQAGIYRCQAKNKFNEVAKSSTVTIKLLDAKHDEENPPSDHATYAEVSEAHPLMDGAGEGEHPSEPKYATLSEPKVPTKPKENNNADTEPKYAVPDKSRKNNTSRKHSTNPIVNAILESWVNQNLDVKVCFLLSY</sequence>
<feature type="domain" description="Ig-like" evidence="8">
    <location>
        <begin position="236"/>
        <end position="334"/>
    </location>
</feature>
<dbReference type="OrthoDB" id="9442762at2759"/>
<dbReference type="Proteomes" id="UP000749559">
    <property type="component" value="Unassembled WGS sequence"/>
</dbReference>
<evidence type="ECO:0000256" key="6">
    <source>
        <dbReference type="SAM" id="Phobius"/>
    </source>
</evidence>
<keyword evidence="4" id="KW-0393">Immunoglobulin domain</keyword>
<reference evidence="9" key="1">
    <citation type="submission" date="2022-03" db="EMBL/GenBank/DDBJ databases">
        <authorList>
            <person name="Martin C."/>
        </authorList>
    </citation>
    <scope>NUCLEOTIDE SEQUENCE</scope>
</reference>
<dbReference type="CDD" id="cd00096">
    <property type="entry name" value="Ig"/>
    <property type="match status" value="1"/>
</dbReference>
<evidence type="ECO:0000259" key="8">
    <source>
        <dbReference type="PROSITE" id="PS50835"/>
    </source>
</evidence>
<feature type="domain" description="Ig-like" evidence="8">
    <location>
        <begin position="29"/>
        <end position="125"/>
    </location>
</feature>
<feature type="region of interest" description="Disordered" evidence="5">
    <location>
        <begin position="516"/>
        <end position="570"/>
    </location>
</feature>
<dbReference type="InterPro" id="IPR013098">
    <property type="entry name" value="Ig_I-set"/>
</dbReference>
<feature type="chain" id="PRO_5035750216" description="Ig-like domain-containing protein" evidence="7">
    <location>
        <begin position="21"/>
        <end position="598"/>
    </location>
</feature>
<evidence type="ECO:0000256" key="2">
    <source>
        <dbReference type="ARBA" id="ARBA00023157"/>
    </source>
</evidence>
<dbReference type="InterPro" id="IPR052598">
    <property type="entry name" value="IgSF_CEA-related"/>
</dbReference>
<dbReference type="InterPro" id="IPR007110">
    <property type="entry name" value="Ig-like_dom"/>
</dbReference>
<dbReference type="PANTHER" id="PTHR44337">
    <property type="entry name" value="CARCINOEMBRYONIC ANTIGEN-RELATED CELL ADHESION MOLECULE 8"/>
    <property type="match status" value="1"/>
</dbReference>
<gene>
    <name evidence="9" type="ORF">OFUS_LOCUS20673</name>
</gene>
<dbReference type="EMBL" id="CAIIXF020000010">
    <property type="protein sequence ID" value="CAH1796239.1"/>
    <property type="molecule type" value="Genomic_DNA"/>
</dbReference>
<dbReference type="SUPFAM" id="SSF48726">
    <property type="entry name" value="Immunoglobulin"/>
    <property type="match status" value="3"/>
</dbReference>
<keyword evidence="10" id="KW-1185">Reference proteome</keyword>
<evidence type="ECO:0000256" key="5">
    <source>
        <dbReference type="SAM" id="MobiDB-lite"/>
    </source>
</evidence>
<feature type="domain" description="Ig-like" evidence="8">
    <location>
        <begin position="141"/>
        <end position="206"/>
    </location>
</feature>
<dbReference type="Gene3D" id="2.60.40.10">
    <property type="entry name" value="Immunoglobulins"/>
    <property type="match status" value="3"/>
</dbReference>
<keyword evidence="6" id="KW-0472">Membrane</keyword>
<proteinExistence type="predicted"/>
<evidence type="ECO:0000256" key="7">
    <source>
        <dbReference type="SAM" id="SignalP"/>
    </source>
</evidence>
<organism evidence="9 10">
    <name type="scientific">Owenia fusiformis</name>
    <name type="common">Polychaete worm</name>
    <dbReference type="NCBI Taxonomy" id="6347"/>
    <lineage>
        <taxon>Eukaryota</taxon>
        <taxon>Metazoa</taxon>
        <taxon>Spiralia</taxon>
        <taxon>Lophotrochozoa</taxon>
        <taxon>Annelida</taxon>
        <taxon>Polychaeta</taxon>
        <taxon>Sedentaria</taxon>
        <taxon>Canalipalpata</taxon>
        <taxon>Sabellida</taxon>
        <taxon>Oweniida</taxon>
        <taxon>Oweniidae</taxon>
        <taxon>Owenia</taxon>
    </lineage>
</organism>